<organism evidence="1 2">
    <name type="scientific">Staphylococcus saccharolyticus</name>
    <dbReference type="NCBI Taxonomy" id="33028"/>
    <lineage>
        <taxon>Bacteria</taxon>
        <taxon>Bacillati</taxon>
        <taxon>Bacillota</taxon>
        <taxon>Bacilli</taxon>
        <taxon>Bacillales</taxon>
        <taxon>Staphylococcaceae</taxon>
        <taxon>Staphylococcus</taxon>
    </lineage>
</organism>
<evidence type="ECO:0000313" key="2">
    <source>
        <dbReference type="Proteomes" id="UP000255425"/>
    </source>
</evidence>
<dbReference type="EMBL" id="UHDZ01000001">
    <property type="protein sequence ID" value="SUM71748.1"/>
    <property type="molecule type" value="Genomic_DNA"/>
</dbReference>
<sequence length="42" mass="4741">MKQLLVIHTGGTMSMSQDSLNKVITNKENPISQHQDIIKQYA</sequence>
<protein>
    <submittedName>
        <fullName evidence="1">L-asparaginase</fullName>
    </submittedName>
</protein>
<proteinExistence type="predicted"/>
<accession>A0A380H3H4</accession>
<gene>
    <name evidence="1" type="ORF">NCTC11807_01553</name>
</gene>
<reference evidence="1 2" key="1">
    <citation type="submission" date="2018-06" db="EMBL/GenBank/DDBJ databases">
        <authorList>
            <consortium name="Pathogen Informatics"/>
            <person name="Doyle S."/>
        </authorList>
    </citation>
    <scope>NUCLEOTIDE SEQUENCE [LARGE SCALE GENOMIC DNA]</scope>
    <source>
        <strain evidence="1 2">NCTC11807</strain>
    </source>
</reference>
<evidence type="ECO:0000313" key="1">
    <source>
        <dbReference type="EMBL" id="SUM71748.1"/>
    </source>
</evidence>
<dbReference type="PIRSF" id="PIRSF500176">
    <property type="entry name" value="L_ASNase"/>
    <property type="match status" value="1"/>
</dbReference>
<dbReference type="PIRSF" id="PIRSF001220">
    <property type="entry name" value="L-ASNase_gatD"/>
    <property type="match status" value="1"/>
</dbReference>
<keyword evidence="2" id="KW-1185">Reference proteome</keyword>
<dbReference type="AlphaFoldDB" id="A0A380H3H4"/>
<dbReference type="InterPro" id="IPR006034">
    <property type="entry name" value="Asparaginase/glutaminase-like"/>
</dbReference>
<name>A0A380H3H4_9STAP</name>
<dbReference type="Proteomes" id="UP000255425">
    <property type="component" value="Unassembled WGS sequence"/>
</dbReference>